<dbReference type="Pfam" id="PF04542">
    <property type="entry name" value="Sigma70_r2"/>
    <property type="match status" value="1"/>
</dbReference>
<dbReference type="Gene3D" id="1.10.1740.10">
    <property type="match status" value="1"/>
</dbReference>
<dbReference type="PANTHER" id="PTHR43133:SF51">
    <property type="entry name" value="RNA POLYMERASE SIGMA FACTOR"/>
    <property type="match status" value="1"/>
</dbReference>
<keyword evidence="4" id="KW-0804">Transcription</keyword>
<dbReference type="InterPro" id="IPR013249">
    <property type="entry name" value="RNA_pol_sigma70_r4_t2"/>
</dbReference>
<dbReference type="NCBIfam" id="TIGR02937">
    <property type="entry name" value="sigma70-ECF"/>
    <property type="match status" value="1"/>
</dbReference>
<dbReference type="SUPFAM" id="SSF88659">
    <property type="entry name" value="Sigma3 and sigma4 domains of RNA polymerase sigma factors"/>
    <property type="match status" value="1"/>
</dbReference>
<proteinExistence type="inferred from homology"/>
<feature type="domain" description="RNA polymerase sigma-70 region 2" evidence="5">
    <location>
        <begin position="48"/>
        <end position="113"/>
    </location>
</feature>
<dbReference type="PANTHER" id="PTHR43133">
    <property type="entry name" value="RNA POLYMERASE ECF-TYPE SIGMA FACTO"/>
    <property type="match status" value="1"/>
</dbReference>
<evidence type="ECO:0008006" key="8">
    <source>
        <dbReference type="Google" id="ProtNLM"/>
    </source>
</evidence>
<dbReference type="InterPro" id="IPR013324">
    <property type="entry name" value="RNA_pol_sigma_r3/r4-like"/>
</dbReference>
<evidence type="ECO:0000259" key="6">
    <source>
        <dbReference type="Pfam" id="PF08281"/>
    </source>
</evidence>
<dbReference type="InterPro" id="IPR007627">
    <property type="entry name" value="RNA_pol_sigma70_r2"/>
</dbReference>
<dbReference type="Gene3D" id="1.10.10.10">
    <property type="entry name" value="Winged helix-like DNA-binding domain superfamily/Winged helix DNA-binding domain"/>
    <property type="match status" value="1"/>
</dbReference>
<feature type="domain" description="RNA polymerase sigma factor 70 region 4 type 2" evidence="6">
    <location>
        <begin position="144"/>
        <end position="195"/>
    </location>
</feature>
<evidence type="ECO:0000256" key="2">
    <source>
        <dbReference type="ARBA" id="ARBA00023015"/>
    </source>
</evidence>
<protein>
    <recommendedName>
        <fullName evidence="8">ECF RNA polymerase sigma factor SigW</fullName>
    </recommendedName>
</protein>
<dbReference type="GO" id="GO:0016987">
    <property type="term" value="F:sigma factor activity"/>
    <property type="evidence" value="ECO:0007669"/>
    <property type="project" value="UniProtKB-KW"/>
</dbReference>
<comment type="caution">
    <text evidence="7">The sequence shown here is derived from an EMBL/GenBank/DDBJ whole genome shotgun (WGS) entry which is preliminary data.</text>
</comment>
<dbReference type="CDD" id="cd06171">
    <property type="entry name" value="Sigma70_r4"/>
    <property type="match status" value="1"/>
</dbReference>
<accession>A0A644V7Y0</accession>
<dbReference type="InterPro" id="IPR039425">
    <property type="entry name" value="RNA_pol_sigma-70-like"/>
</dbReference>
<dbReference type="InterPro" id="IPR014284">
    <property type="entry name" value="RNA_pol_sigma-70_dom"/>
</dbReference>
<reference evidence="7" key="1">
    <citation type="submission" date="2019-08" db="EMBL/GenBank/DDBJ databases">
        <authorList>
            <person name="Kucharzyk K."/>
            <person name="Murdoch R.W."/>
            <person name="Higgins S."/>
            <person name="Loffler F."/>
        </authorList>
    </citation>
    <scope>NUCLEOTIDE SEQUENCE</scope>
</reference>
<dbReference type="SUPFAM" id="SSF88946">
    <property type="entry name" value="Sigma2 domain of RNA polymerase sigma factors"/>
    <property type="match status" value="1"/>
</dbReference>
<evidence type="ECO:0000256" key="4">
    <source>
        <dbReference type="ARBA" id="ARBA00023163"/>
    </source>
</evidence>
<evidence type="ECO:0000313" key="7">
    <source>
        <dbReference type="EMBL" id="MPL87444.1"/>
    </source>
</evidence>
<dbReference type="EMBL" id="VSSQ01000239">
    <property type="protein sequence ID" value="MPL87444.1"/>
    <property type="molecule type" value="Genomic_DNA"/>
</dbReference>
<dbReference type="GO" id="GO:0006352">
    <property type="term" value="P:DNA-templated transcription initiation"/>
    <property type="evidence" value="ECO:0007669"/>
    <property type="project" value="InterPro"/>
</dbReference>
<gene>
    <name evidence="7" type="ORF">SDC9_33444</name>
</gene>
<sequence>MNQYYAKLRRLFYIFTAKMNRMQQYNEEEIVLQLRNPDTQRNAFSKVVGHYGEKLYWHIRRLVLNHEDANDLLQNTFLKAWTNIDYFRGEARLSTWLYKIAFNECITFLNKQRMQNNVSIDSEDVFLLERLKGDIYFDGDAVQLKLQEAILTLPEKQRAVFTLRYYDEMKYEDMSEIFGTSVGALKASYHHALKKVEEFLTKDI</sequence>
<name>A0A644V7Y0_9ZZZZ</name>
<dbReference type="InterPro" id="IPR013325">
    <property type="entry name" value="RNA_pol_sigma_r2"/>
</dbReference>
<keyword evidence="3" id="KW-0731">Sigma factor</keyword>
<organism evidence="7">
    <name type="scientific">bioreactor metagenome</name>
    <dbReference type="NCBI Taxonomy" id="1076179"/>
    <lineage>
        <taxon>unclassified sequences</taxon>
        <taxon>metagenomes</taxon>
        <taxon>ecological metagenomes</taxon>
    </lineage>
</organism>
<dbReference type="GO" id="GO:0003677">
    <property type="term" value="F:DNA binding"/>
    <property type="evidence" value="ECO:0007669"/>
    <property type="project" value="InterPro"/>
</dbReference>
<evidence type="ECO:0000259" key="5">
    <source>
        <dbReference type="Pfam" id="PF04542"/>
    </source>
</evidence>
<dbReference type="AlphaFoldDB" id="A0A644V7Y0"/>
<comment type="similarity">
    <text evidence="1">Belongs to the sigma-70 factor family. ECF subfamily.</text>
</comment>
<dbReference type="Pfam" id="PF08281">
    <property type="entry name" value="Sigma70_r4_2"/>
    <property type="match status" value="1"/>
</dbReference>
<keyword evidence="2" id="KW-0805">Transcription regulation</keyword>
<dbReference type="InterPro" id="IPR036388">
    <property type="entry name" value="WH-like_DNA-bd_sf"/>
</dbReference>
<evidence type="ECO:0000256" key="1">
    <source>
        <dbReference type="ARBA" id="ARBA00010641"/>
    </source>
</evidence>
<evidence type="ECO:0000256" key="3">
    <source>
        <dbReference type="ARBA" id="ARBA00023082"/>
    </source>
</evidence>